<dbReference type="PANTHER" id="PTHR12549:SF6">
    <property type="entry name" value="JMJC DOMAIN-CONTAINING HISTONE DEMETHYLATION PROTEIN 2C-RELATED"/>
    <property type="match status" value="1"/>
</dbReference>
<dbReference type="Ensembl" id="ENSCMIT00000000471.1">
    <property type="protein sequence ID" value="ENSCMIP00000000433.1"/>
    <property type="gene ID" value="ENSCMIG00000000212.1"/>
</dbReference>
<evidence type="ECO:0000256" key="3">
    <source>
        <dbReference type="ARBA" id="ARBA00022499"/>
    </source>
</evidence>
<evidence type="ECO:0000256" key="20">
    <source>
        <dbReference type="SAM" id="MobiDB-lite"/>
    </source>
</evidence>
<evidence type="ECO:0000256" key="14">
    <source>
        <dbReference type="ARBA" id="ARBA00023163"/>
    </source>
</evidence>
<dbReference type="Pfam" id="PF02373">
    <property type="entry name" value="JmjC"/>
    <property type="match status" value="1"/>
</dbReference>
<dbReference type="Proteomes" id="UP000314986">
    <property type="component" value="Unassembled WGS sequence"/>
</dbReference>
<keyword evidence="12" id="KW-0408">Iron</keyword>
<dbReference type="KEGG" id="cmk:103181029"/>
<feature type="compositionally biased region" description="Polar residues" evidence="20">
    <location>
        <begin position="1065"/>
        <end position="1084"/>
    </location>
</feature>
<evidence type="ECO:0000256" key="13">
    <source>
        <dbReference type="ARBA" id="ARBA00023015"/>
    </source>
</evidence>
<evidence type="ECO:0000259" key="21">
    <source>
        <dbReference type="PROSITE" id="PS51184"/>
    </source>
</evidence>
<keyword evidence="14" id="KW-0804">Transcription</keyword>
<dbReference type="InterPro" id="IPR054504">
    <property type="entry name" value="PWWP_KDM3B"/>
</dbReference>
<feature type="compositionally biased region" description="Low complexity" evidence="20">
    <location>
        <begin position="370"/>
        <end position="396"/>
    </location>
</feature>
<evidence type="ECO:0000256" key="2">
    <source>
        <dbReference type="ARBA" id="ARBA00004123"/>
    </source>
</evidence>
<accession>A0A4W3GB85</accession>
<name>A0A4W3GB85_CALMI</name>
<comment type="function">
    <text evidence="17">Probable histone demethylase that specifically demethylates 'Lys-9' of histone H3, thereby playing a central role in histone code. Demethylation of Lys residue generates formaldehyde and succinate. May be involved in hormone-dependent transcriptional activation, by participating in recruitment to androgen-receptor target genes.</text>
</comment>
<evidence type="ECO:0000256" key="18">
    <source>
        <dbReference type="ARBA" id="ARBA00069433"/>
    </source>
</evidence>
<evidence type="ECO:0000256" key="1">
    <source>
        <dbReference type="ARBA" id="ARBA00001954"/>
    </source>
</evidence>
<evidence type="ECO:0000256" key="4">
    <source>
        <dbReference type="ARBA" id="ARBA00022553"/>
    </source>
</evidence>
<feature type="region of interest" description="Disordered" evidence="20">
    <location>
        <begin position="428"/>
        <end position="447"/>
    </location>
</feature>
<feature type="domain" description="JmjC" evidence="21">
    <location>
        <begin position="2199"/>
        <end position="2399"/>
    </location>
</feature>
<feature type="compositionally biased region" description="Basic and acidic residues" evidence="20">
    <location>
        <begin position="321"/>
        <end position="340"/>
    </location>
</feature>
<evidence type="ECO:0000313" key="22">
    <source>
        <dbReference type="Ensembl" id="ENSCMIP00000000433.1"/>
    </source>
</evidence>
<dbReference type="GeneTree" id="ENSGT00940000158210"/>
<feature type="compositionally biased region" description="Basic and acidic residues" evidence="20">
    <location>
        <begin position="397"/>
        <end position="416"/>
    </location>
</feature>
<feature type="compositionally biased region" description="Polar residues" evidence="20">
    <location>
        <begin position="281"/>
        <end position="297"/>
    </location>
</feature>
<evidence type="ECO:0000256" key="9">
    <source>
        <dbReference type="ARBA" id="ARBA00022853"/>
    </source>
</evidence>
<protein>
    <recommendedName>
        <fullName evidence="18">Probable JmjC domain-containing histone demethylation protein 2C</fullName>
    </recommendedName>
    <alternativeName>
        <fullName evidence="19">Jumonji domain-containing protein 1C</fullName>
    </alternativeName>
</protein>
<keyword evidence="23" id="KW-1185">Reference proteome</keyword>
<keyword evidence="9" id="KW-0156">Chromatin regulator</keyword>
<dbReference type="Pfam" id="PF22989">
    <property type="entry name" value="DUF7030"/>
    <property type="match status" value="1"/>
</dbReference>
<keyword evidence="15" id="KW-0539">Nucleus</keyword>
<keyword evidence="3" id="KW-1017">Isopeptide bond</keyword>
<dbReference type="GO" id="GO:0051213">
    <property type="term" value="F:dioxygenase activity"/>
    <property type="evidence" value="ECO:0007669"/>
    <property type="project" value="UniProtKB-KW"/>
</dbReference>
<proteinExistence type="inferred from homology"/>
<dbReference type="SUPFAM" id="SSF51197">
    <property type="entry name" value="Clavaminate synthase-like"/>
    <property type="match status" value="1"/>
</dbReference>
<dbReference type="GO" id="GO:0000785">
    <property type="term" value="C:chromatin"/>
    <property type="evidence" value="ECO:0007669"/>
    <property type="project" value="TreeGrafter"/>
</dbReference>
<feature type="region of interest" description="Disordered" evidence="20">
    <location>
        <begin position="705"/>
        <end position="744"/>
    </location>
</feature>
<dbReference type="GO" id="GO:0000118">
    <property type="term" value="C:histone deacetylase complex"/>
    <property type="evidence" value="ECO:0007669"/>
    <property type="project" value="TreeGrafter"/>
</dbReference>
<feature type="compositionally biased region" description="Polar residues" evidence="20">
    <location>
        <begin position="1521"/>
        <end position="1530"/>
    </location>
</feature>
<evidence type="ECO:0000256" key="7">
    <source>
        <dbReference type="ARBA" id="ARBA00022833"/>
    </source>
</evidence>
<organism evidence="22 23">
    <name type="scientific">Callorhinchus milii</name>
    <name type="common">Ghost shark</name>
    <dbReference type="NCBI Taxonomy" id="7868"/>
    <lineage>
        <taxon>Eukaryota</taxon>
        <taxon>Metazoa</taxon>
        <taxon>Chordata</taxon>
        <taxon>Craniata</taxon>
        <taxon>Vertebrata</taxon>
        <taxon>Chondrichthyes</taxon>
        <taxon>Holocephali</taxon>
        <taxon>Chimaeriformes</taxon>
        <taxon>Callorhinchidae</taxon>
        <taxon>Callorhinchus</taxon>
    </lineage>
</organism>
<feature type="compositionally biased region" description="Low complexity" evidence="20">
    <location>
        <begin position="1355"/>
        <end position="1370"/>
    </location>
</feature>
<dbReference type="Pfam" id="PF22988">
    <property type="entry name" value="PWWP_KDM3B"/>
    <property type="match status" value="1"/>
</dbReference>
<sequence length="2442" mass="274286">MAMGPTRVELVGKRFVCVGDGGGGGPELDVSGIGEWRWRAGVIRAVSYREPSNRELSVYVEFDDLEWENREWVKVYEDFQIFLVEDQLVWAKRKNPSQCQGSKNKLIQWPALTFKSIVEKTVVHLFIAIEFFVDKQLNFVPGDSAFQLYQDDVDSLNPVLRDNPQLHEEVKAWVKEQKVQEIFMQGPYSLNGYRVRVYRQDSATQWFTGIITYHDLLSRTMIVMNDQVLEPQNVDPSMVQMTFLDDVVPSLLKGENLGITSRRRSRSSQKSTTAHGHYTRAQANSPRPVMNSQTGSVKQNQQQLRNIRLNKRKGSDSSVPEEEKMKEEKCDSPVRGESSKTKTRQASNKRRKPEEDEKQITSKRLKADNNSDTESSDSENSTNKIISDSSSEQSSESELKNKNTSDDSKDEGKSQENAEIMKQSVIHHPSPCNEMLGNKNNNETQKPESIGEKMDLQQTEFRHLRNIKSQEDIIGCIVETKGFSESQPGEPSTETVLKCISNTENGTQSADVFYETTCSNSCMFTSQEVNYPNPKPLVTNQSTSDIGKSELDVLLNSKISSKIHSEVLKTFLVINESNSRSEKEETYNASRGKTIGSARASAEISKKNKPNTSSDVIKAEINYLCSPAASVARPASRSKTEFSRASFQPVEITKSPLIVDKNEHFTVYRDPALINPNTEAKHMSLYLHPHLRPLHTSAQTTCLTTSNSHPALATPHHQSGSSSQSPVALNNAPHHSVQSSHLHPAVLPGVPSASLLCRHLDPVHTRNLTPLALAHHQQQFLQQHSPQLLGQAHPSAPYNQLGLYPIIWQYPNGTHLSSGLNMTSSKWVHPENSMNSEASLRRNTSSPWLPQPTTVTSADSLGLLSHIPVCPASADSHRPLKLTQHSSPPLLKSAVDHQKEEIDSKTFAEPLYSVAPVQTKPDFDHGRPLHGLESQLPRCFTNTIFSQGKQKRTPQEQNKCYNKYKEESRRILQESIEVAPFATTIKVNESVKDTCSRIPCLPTASPKPQNIKQERETQHCATELYTLKNSIPQTLPQSNYFTTLSNSIVNEPPRLYPYKETVNPYSEKTNPSTPSHLSYNNKTLSKPPPLIKHQPEGERLRSKITEQLSKQVSSQTGKISNTDYKRTREQLSGSSTTSHRIMPSLHRAPVYLHSSQHIAERKEGNYRNLSPPTLTPIQPVHAAVKLSELQKPPTLLPEPRADVKNYMNNPALASADIWKNDAVNRGKRECHSENSSKVLQVTQASVIVRPPSAIKQDNLPEMQSNAKESGRERSLTWSNPVNYLKPSEVKEVGRIILPNLNLDTTCTQYEKSIKAFQPCNSLNSLAAPNSLCNSRTDLFTSVTQATNNVSGNDGTAVANSSSSTTVTNNVPENTAPRTSAHSGIQTQECKVNITSSAAFVTTSTRTGSTTQNNASLSSTTDYYQLKKHKAALAMAHSGTTNANNNEHASLKSEKSSTCLSPNSNGTANVSHKVNSITNGQTVQSSQPSYHTKLKKAWLTRHSEEDKNTKKTETSEKDTSTVISVCSLASSSDDKEKIDQSQEEKTEQEEPKMRRGTKRVYESGSESDASDESESKSDHRVKRQPKPTYKKRQNDLQKRKGDIEKDEEEIKPNGTLCKITKEKNKSKLQSDGLPRSVLKDWRKVKKLKQTGESFLQDGSCSQIAPNLQKCRECRMVRYRKNEEISLSAVFCRFYYFRRLAFSKNAVLRTDGFSTPEQYDEEAINLWLSNDSTDVELDIETSKYILSNIGDKFCQIETSEKAAISWLEPDAKIAWKRAVKGVQEMCDACEATLFNIHWVCQKCGFVVCLDCYKARESNGSKEIKDLYVWLKCVKGQVHDAKSLMPTQIIPGSVLADISDMMNTFRNKWEIITRTNEQNIQLVKLSTSNGISQVLQSVLNHNTNISATKQNSTSEKLDTNGSSTSPVNEVTIEKTKEVSLPKTVKIELNQADNADSLNCKASPVCLSSERGSTLRDLLTTTAGKLRLGSTNAGIAFAPVFSAGTPTGRGARNVPNILDDIIASVVENKIPPSKTLKLSGKEETKENDQGGIKNLNLDEVSKTHAAIPHSWLCDGRLLWLQDPRNHRNWRIFRECWRREQPVLVSSVHKNLNSNIWKPESFRQEFGEQKGDLINCKDGTLISNIKIQDFWDGFEDSAKRLKTKTGEVMLLKLKDWLSGEELRTMMPSRYDDLMRNLPLPEYCDPEGNLNLASRLPNFFVRPDLGPRLNCAFGQTTAKDYGTTNLHLDIADVVNILVYVSVPKGSGNSHKTAIWKRIEEEEMDENTKKRLKDCGEIPGALWHIYSANDAKKIRELLQKERGQESVERDPIRDQSCYLNKKLRWKLYEEYRIQSWTIFQFLGDAIFIPAGALRQVQNIYNCIQVSEEFVSPEHVVHSFHLTQELRHQSNQEINYEDKLQVKNIIYHSIKDAVVTLKMHEEKMSNAQNS</sequence>
<keyword evidence="6" id="KW-0863">Zinc-finger</keyword>
<feature type="compositionally biased region" description="Basic residues" evidence="20">
    <location>
        <begin position="341"/>
        <end position="351"/>
    </location>
</feature>
<dbReference type="InterPro" id="IPR003347">
    <property type="entry name" value="JmjC_dom"/>
</dbReference>
<dbReference type="InterPro" id="IPR054503">
    <property type="entry name" value="KDM3AB_Tudor"/>
</dbReference>
<reference evidence="22" key="5">
    <citation type="submission" date="2025-09" db="UniProtKB">
        <authorList>
            <consortium name="Ensembl"/>
        </authorList>
    </citation>
    <scope>IDENTIFICATION</scope>
</reference>
<reference evidence="23" key="2">
    <citation type="journal article" date="2007" name="PLoS Biol.">
        <title>Survey sequencing and comparative analysis of the elephant shark (Callorhinchus milii) genome.</title>
        <authorList>
            <person name="Venkatesh B."/>
            <person name="Kirkness E.F."/>
            <person name="Loh Y.H."/>
            <person name="Halpern A.L."/>
            <person name="Lee A.P."/>
            <person name="Johnson J."/>
            <person name="Dandona N."/>
            <person name="Viswanathan L.D."/>
            <person name="Tay A."/>
            <person name="Venter J.C."/>
            <person name="Strausberg R.L."/>
            <person name="Brenner S."/>
        </authorList>
    </citation>
    <scope>NUCLEOTIDE SEQUENCE [LARGE SCALE GENOMIC DNA]</scope>
</reference>
<feature type="compositionally biased region" description="Basic and acidic residues" evidence="20">
    <location>
        <begin position="1531"/>
        <end position="1552"/>
    </location>
</feature>
<feature type="compositionally biased region" description="Basic and acidic residues" evidence="20">
    <location>
        <begin position="352"/>
        <end position="369"/>
    </location>
</feature>
<keyword evidence="8" id="KW-0832">Ubl conjugation</keyword>
<dbReference type="GO" id="GO:0008270">
    <property type="term" value="F:zinc ion binding"/>
    <property type="evidence" value="ECO:0007669"/>
    <property type="project" value="UniProtKB-KW"/>
</dbReference>
<evidence type="ECO:0000256" key="10">
    <source>
        <dbReference type="ARBA" id="ARBA00022964"/>
    </source>
</evidence>
<feature type="compositionally biased region" description="Polar residues" evidence="20">
    <location>
        <begin position="1371"/>
        <end position="1385"/>
    </location>
</feature>
<reference evidence="23" key="1">
    <citation type="journal article" date="2006" name="Science">
        <title>Ancient noncoding elements conserved in the human genome.</title>
        <authorList>
            <person name="Venkatesh B."/>
            <person name="Kirkness E.F."/>
            <person name="Loh Y.H."/>
            <person name="Halpern A.L."/>
            <person name="Lee A.P."/>
            <person name="Johnson J."/>
            <person name="Dandona N."/>
            <person name="Viswanathan L.D."/>
            <person name="Tay A."/>
            <person name="Venter J.C."/>
            <person name="Strausberg R.L."/>
            <person name="Brenner S."/>
        </authorList>
    </citation>
    <scope>NUCLEOTIDE SEQUENCE [LARGE SCALE GENOMIC DNA]</scope>
</reference>
<dbReference type="OMA" id="PNKTSKM"/>
<dbReference type="GO" id="GO:0032454">
    <property type="term" value="F:histone H3K9 demethylase activity"/>
    <property type="evidence" value="ECO:0007669"/>
    <property type="project" value="InterPro"/>
</dbReference>
<comment type="cofactor">
    <cofactor evidence="1">
        <name>Fe(2+)</name>
        <dbReference type="ChEBI" id="CHEBI:29033"/>
    </cofactor>
</comment>
<feature type="region of interest" description="Disordered" evidence="20">
    <location>
        <begin position="833"/>
        <end position="853"/>
    </location>
</feature>
<comment type="subcellular location">
    <subcellularLocation>
        <location evidence="2">Nucleus</location>
    </subcellularLocation>
</comment>
<dbReference type="Gene3D" id="2.60.120.650">
    <property type="entry name" value="Cupin"/>
    <property type="match status" value="1"/>
</dbReference>
<keyword evidence="13" id="KW-0805">Transcription regulation</keyword>
<keyword evidence="4" id="KW-0597">Phosphoprotein</keyword>
<dbReference type="GO" id="GO:0003712">
    <property type="term" value="F:transcription coregulator activity"/>
    <property type="evidence" value="ECO:0007669"/>
    <property type="project" value="TreeGrafter"/>
</dbReference>
<evidence type="ECO:0000256" key="16">
    <source>
        <dbReference type="ARBA" id="ARBA00037987"/>
    </source>
</evidence>
<evidence type="ECO:0000313" key="23">
    <source>
        <dbReference type="Proteomes" id="UP000314986"/>
    </source>
</evidence>
<feature type="region of interest" description="Disordered" evidence="20">
    <location>
        <begin position="1065"/>
        <end position="1094"/>
    </location>
</feature>
<dbReference type="FunFam" id="2.60.120.650:FF:000008">
    <property type="entry name" value="Probable JmjC domain-containing histone demethylation protein 2C"/>
    <property type="match status" value="1"/>
</dbReference>
<reference evidence="22" key="4">
    <citation type="submission" date="2025-08" db="UniProtKB">
        <authorList>
            <consortium name="Ensembl"/>
        </authorList>
    </citation>
    <scope>IDENTIFICATION</scope>
</reference>
<comment type="similarity">
    <text evidence="16">Belongs to the JHDM2 histone demethylase family.</text>
</comment>
<dbReference type="InterPro" id="IPR054294">
    <property type="entry name" value="DUF7030"/>
</dbReference>
<dbReference type="CTD" id="558436"/>
<feature type="region of interest" description="Disordered" evidence="20">
    <location>
        <begin position="258"/>
        <end position="416"/>
    </location>
</feature>
<evidence type="ECO:0000256" key="5">
    <source>
        <dbReference type="ARBA" id="ARBA00022723"/>
    </source>
</evidence>
<dbReference type="SMART" id="SM00558">
    <property type="entry name" value="JmjC"/>
    <property type="match status" value="1"/>
</dbReference>
<keyword evidence="10" id="KW-0223">Dioxygenase</keyword>
<feature type="compositionally biased region" description="Polar residues" evidence="20">
    <location>
        <begin position="1455"/>
        <end position="1489"/>
    </location>
</feature>
<feature type="compositionally biased region" description="Basic and acidic residues" evidence="20">
    <location>
        <begin position="1500"/>
        <end position="1518"/>
    </location>
</feature>
<dbReference type="PROSITE" id="PS51184">
    <property type="entry name" value="JMJC"/>
    <property type="match status" value="1"/>
</dbReference>
<evidence type="ECO:0000256" key="15">
    <source>
        <dbReference type="ARBA" id="ARBA00023242"/>
    </source>
</evidence>
<dbReference type="GeneID" id="103181029"/>
<feature type="region of interest" description="Disordered" evidence="20">
    <location>
        <begin position="1439"/>
        <end position="1608"/>
    </location>
</feature>
<gene>
    <name evidence="22" type="primary">jmjd1cb</name>
</gene>
<evidence type="ECO:0000256" key="8">
    <source>
        <dbReference type="ARBA" id="ARBA00022843"/>
    </source>
</evidence>
<keyword evidence="7" id="KW-0862">Zinc</keyword>
<feature type="compositionally biased region" description="Basic residues" evidence="20">
    <location>
        <begin position="1578"/>
        <end position="1590"/>
    </location>
</feature>
<dbReference type="PANTHER" id="PTHR12549">
    <property type="entry name" value="JMJC DOMAIN-CONTAINING HISTONE DEMETHYLATION PROTEIN"/>
    <property type="match status" value="1"/>
</dbReference>
<dbReference type="InParanoid" id="A0A4W3GB85"/>
<dbReference type="InterPro" id="IPR045109">
    <property type="entry name" value="LSDs-like"/>
</dbReference>
<evidence type="ECO:0000256" key="19">
    <source>
        <dbReference type="ARBA" id="ARBA00079980"/>
    </source>
</evidence>
<evidence type="ECO:0000256" key="11">
    <source>
        <dbReference type="ARBA" id="ARBA00023002"/>
    </source>
</evidence>
<feature type="compositionally biased region" description="Basic and acidic residues" evidence="20">
    <location>
        <begin position="1591"/>
        <end position="1608"/>
    </location>
</feature>
<dbReference type="GO" id="GO:0006357">
    <property type="term" value="P:regulation of transcription by RNA polymerase II"/>
    <property type="evidence" value="ECO:0007669"/>
    <property type="project" value="TreeGrafter"/>
</dbReference>
<feature type="region of interest" description="Disordered" evidence="20">
    <location>
        <begin position="1350"/>
        <end position="1385"/>
    </location>
</feature>
<keyword evidence="5" id="KW-0479">Metal-binding</keyword>
<dbReference type="OrthoDB" id="1667110at2759"/>
<feature type="region of interest" description="Disordered" evidence="20">
    <location>
        <begin position="1904"/>
        <end position="1924"/>
    </location>
</feature>
<dbReference type="Pfam" id="PF22987">
    <property type="entry name" value="Tudor_KDM3B"/>
    <property type="match status" value="1"/>
</dbReference>
<evidence type="ECO:0000256" key="6">
    <source>
        <dbReference type="ARBA" id="ARBA00022771"/>
    </source>
</evidence>
<evidence type="ECO:0000256" key="17">
    <source>
        <dbReference type="ARBA" id="ARBA00056982"/>
    </source>
</evidence>
<evidence type="ECO:0000256" key="12">
    <source>
        <dbReference type="ARBA" id="ARBA00023004"/>
    </source>
</evidence>
<reference evidence="23" key="3">
    <citation type="journal article" date="2014" name="Nature">
        <title>Elephant shark genome provides unique insights into gnathostome evolution.</title>
        <authorList>
            <consortium name="International Elephant Shark Genome Sequencing Consortium"/>
            <person name="Venkatesh B."/>
            <person name="Lee A.P."/>
            <person name="Ravi V."/>
            <person name="Maurya A.K."/>
            <person name="Lian M.M."/>
            <person name="Swann J.B."/>
            <person name="Ohta Y."/>
            <person name="Flajnik M.F."/>
            <person name="Sutoh Y."/>
            <person name="Kasahara M."/>
            <person name="Hoon S."/>
            <person name="Gangu V."/>
            <person name="Roy S.W."/>
            <person name="Irimia M."/>
            <person name="Korzh V."/>
            <person name="Kondrychyn I."/>
            <person name="Lim Z.W."/>
            <person name="Tay B.H."/>
            <person name="Tohari S."/>
            <person name="Kong K.W."/>
            <person name="Ho S."/>
            <person name="Lorente-Galdos B."/>
            <person name="Quilez J."/>
            <person name="Marques-Bonet T."/>
            <person name="Raney B.J."/>
            <person name="Ingham P.W."/>
            <person name="Tay A."/>
            <person name="Hillier L.W."/>
            <person name="Minx P."/>
            <person name="Boehm T."/>
            <person name="Wilson R.K."/>
            <person name="Brenner S."/>
            <person name="Warren W.C."/>
        </authorList>
    </citation>
    <scope>NUCLEOTIDE SEQUENCE [LARGE SCALE GENOMIC DNA]</scope>
</reference>
<feature type="compositionally biased region" description="Low complexity" evidence="20">
    <location>
        <begin position="298"/>
        <end position="307"/>
    </location>
</feature>
<dbReference type="GO" id="GO:0031490">
    <property type="term" value="F:chromatin DNA binding"/>
    <property type="evidence" value="ECO:0007669"/>
    <property type="project" value="TreeGrafter"/>
</dbReference>
<keyword evidence="11" id="KW-0560">Oxidoreductase</keyword>
<feature type="compositionally biased region" description="Low complexity" evidence="20">
    <location>
        <begin position="715"/>
        <end position="726"/>
    </location>
</feature>